<evidence type="ECO:0000256" key="2">
    <source>
        <dbReference type="ARBA" id="ARBA00022596"/>
    </source>
</evidence>
<keyword evidence="4" id="KW-0547">Nucleotide-binding</keyword>
<dbReference type="PIRSF" id="PIRSF005624">
    <property type="entry name" value="Ni-bind_GTPase"/>
    <property type="match status" value="1"/>
</dbReference>
<evidence type="ECO:0000259" key="8">
    <source>
        <dbReference type="Pfam" id="PF02492"/>
    </source>
</evidence>
<dbReference type="InterPro" id="IPR003495">
    <property type="entry name" value="CobW/HypB/UreG_nucleotide-bd"/>
</dbReference>
<dbReference type="AlphaFoldDB" id="A0A2T5G8D5"/>
<sequence length="222" mass="24815">MERIVLSEDALASNNKAAAHNRELFRKYGVLTINIMSAPGSGKTTLLEHTVKALASRYRIGVIEGDLATQKDADRIRAAGAKAIQINTQGVCHLDARMVAKVLPQFDLSQFDIVFIENVGNLICPANYDLGERHRVALLSVPEGNDKILKYPVMFLKTELVLLNKIDLLPYFEFSVDQAVEDLRTINPDSRLIPISTKDGTNLDQWYAWIDEVYAAWKQTVA</sequence>
<dbReference type="InterPro" id="IPR027417">
    <property type="entry name" value="P-loop_NTPase"/>
</dbReference>
<proteinExistence type="inferred from homology"/>
<keyword evidence="2" id="KW-0533">Nickel</keyword>
<dbReference type="GO" id="GO:0008270">
    <property type="term" value="F:zinc ion binding"/>
    <property type="evidence" value="ECO:0007669"/>
    <property type="project" value="TreeGrafter"/>
</dbReference>
<dbReference type="GO" id="GO:0051604">
    <property type="term" value="P:protein maturation"/>
    <property type="evidence" value="ECO:0007669"/>
    <property type="project" value="InterPro"/>
</dbReference>
<evidence type="ECO:0000256" key="1">
    <source>
        <dbReference type="ARBA" id="ARBA00006211"/>
    </source>
</evidence>
<accession>A0A2T5G8D5</accession>
<evidence type="ECO:0000313" key="9">
    <source>
        <dbReference type="EMBL" id="PTQ52419.1"/>
    </source>
</evidence>
<evidence type="ECO:0000256" key="7">
    <source>
        <dbReference type="ARBA" id="ARBA00023134"/>
    </source>
</evidence>
<dbReference type="CDD" id="cd05390">
    <property type="entry name" value="HypB"/>
    <property type="match status" value="1"/>
</dbReference>
<keyword evidence="5" id="KW-0378">Hydrolase</keyword>
<evidence type="ECO:0000256" key="6">
    <source>
        <dbReference type="ARBA" id="ARBA00022833"/>
    </source>
</evidence>
<dbReference type="Gene3D" id="3.40.50.300">
    <property type="entry name" value="P-loop containing nucleotide triphosphate hydrolases"/>
    <property type="match status" value="1"/>
</dbReference>
<dbReference type="PANTHER" id="PTHR30134:SF2">
    <property type="entry name" value="HYDROGENASE MATURATION FACTOR HYPB"/>
    <property type="match status" value="1"/>
</dbReference>
<protein>
    <submittedName>
        <fullName evidence="9">[NiFe] hydrogenase nickel incorporation-associated protein HypB</fullName>
    </submittedName>
</protein>
<comment type="caution">
    <text evidence="9">The sequence shown here is derived from an EMBL/GenBank/DDBJ whole genome shotgun (WGS) entry which is preliminary data.</text>
</comment>
<dbReference type="PANTHER" id="PTHR30134">
    <property type="entry name" value="HYDROGENASE PROTEIN ASSEMBLY PROTEIN, NICKEL CHAPERONE"/>
    <property type="match status" value="1"/>
</dbReference>
<reference evidence="9 10" key="1">
    <citation type="submission" date="2017-08" db="EMBL/GenBank/DDBJ databases">
        <title>Burning lignite coal seam in the remote Altai Mountains harbors a hydrogen-driven thermophilic microbial community.</title>
        <authorList>
            <person name="Kadnikov V.V."/>
            <person name="Mardanov A.V."/>
            <person name="Ivasenko D."/>
            <person name="Beletsky A.V."/>
            <person name="Karnachuk O.V."/>
            <person name="Ravin N.V."/>
        </authorList>
    </citation>
    <scope>NUCLEOTIDE SEQUENCE [LARGE SCALE GENOMIC DNA]</scope>
    <source>
        <strain evidence="9">AL31</strain>
    </source>
</reference>
<keyword evidence="3" id="KW-0479">Metal-binding</keyword>
<dbReference type="GO" id="GO:0003924">
    <property type="term" value="F:GTPase activity"/>
    <property type="evidence" value="ECO:0007669"/>
    <property type="project" value="InterPro"/>
</dbReference>
<dbReference type="Proteomes" id="UP000244016">
    <property type="component" value="Unassembled WGS sequence"/>
</dbReference>
<gene>
    <name evidence="9" type="ORF">BLITH_0598</name>
</gene>
<dbReference type="GO" id="GO:0005525">
    <property type="term" value="F:GTP binding"/>
    <property type="evidence" value="ECO:0007669"/>
    <property type="project" value="UniProtKB-KW"/>
</dbReference>
<feature type="domain" description="CobW/HypB/UreG nucleotide-binding" evidence="8">
    <location>
        <begin position="33"/>
        <end position="192"/>
    </location>
</feature>
<dbReference type="SUPFAM" id="SSF52540">
    <property type="entry name" value="P-loop containing nucleoside triphosphate hydrolases"/>
    <property type="match status" value="1"/>
</dbReference>
<keyword evidence="6" id="KW-0862">Zinc</keyword>
<dbReference type="NCBIfam" id="TIGR00073">
    <property type="entry name" value="hypB"/>
    <property type="match status" value="1"/>
</dbReference>
<dbReference type="InterPro" id="IPR004392">
    <property type="entry name" value="Hyd_mat_HypB"/>
</dbReference>
<name>A0A2T5G8D5_9BACL</name>
<keyword evidence="7" id="KW-0342">GTP-binding</keyword>
<comment type="similarity">
    <text evidence="1">Belongs to the SIMIBI class G3E GTPase family. HypB/HupM subfamily.</text>
</comment>
<dbReference type="Pfam" id="PF02492">
    <property type="entry name" value="cobW"/>
    <property type="match status" value="1"/>
</dbReference>
<evidence type="ECO:0000313" key="10">
    <source>
        <dbReference type="Proteomes" id="UP000244016"/>
    </source>
</evidence>
<dbReference type="GO" id="GO:0016151">
    <property type="term" value="F:nickel cation binding"/>
    <property type="evidence" value="ECO:0007669"/>
    <property type="project" value="InterPro"/>
</dbReference>
<evidence type="ECO:0000256" key="4">
    <source>
        <dbReference type="ARBA" id="ARBA00022741"/>
    </source>
</evidence>
<dbReference type="EMBL" id="PEBW01000002">
    <property type="protein sequence ID" value="PTQ52419.1"/>
    <property type="molecule type" value="Genomic_DNA"/>
</dbReference>
<evidence type="ECO:0000256" key="3">
    <source>
        <dbReference type="ARBA" id="ARBA00022723"/>
    </source>
</evidence>
<evidence type="ECO:0000256" key="5">
    <source>
        <dbReference type="ARBA" id="ARBA00022801"/>
    </source>
</evidence>
<organism evidence="9 10">
    <name type="scientific">Brockia lithotrophica</name>
    <dbReference type="NCBI Taxonomy" id="933949"/>
    <lineage>
        <taxon>Bacteria</taxon>
        <taxon>Bacillati</taxon>
        <taxon>Bacillota</taxon>
        <taxon>Bacilli</taxon>
        <taxon>Bacillales</taxon>
        <taxon>Bacillales Family X. Incertae Sedis</taxon>
        <taxon>Brockia</taxon>
    </lineage>
</organism>